<accession>A0A5C3MJK4</accession>
<sequence>MNDGVGLSYSQPRIFDFCPSFAHASSSLARFTYPLPALTLTSATPFANIIYQAGCEVTSHCTCDPIGLAMSADNMCLALNAAGGYKNRDPILRFFLLDERHERAAKFPAGVGVNVGLSQVARSARSTSGTAGECWTSSAGDANVLSTAC</sequence>
<protein>
    <submittedName>
        <fullName evidence="1">Uncharacterized protein</fullName>
    </submittedName>
</protein>
<keyword evidence="2" id="KW-1185">Reference proteome</keyword>
<evidence type="ECO:0000313" key="1">
    <source>
        <dbReference type="EMBL" id="TFK45589.1"/>
    </source>
</evidence>
<gene>
    <name evidence="1" type="ORF">OE88DRAFT_1669096</name>
</gene>
<dbReference type="EMBL" id="ML213540">
    <property type="protein sequence ID" value="TFK45589.1"/>
    <property type="molecule type" value="Genomic_DNA"/>
</dbReference>
<organism evidence="1 2">
    <name type="scientific">Heliocybe sulcata</name>
    <dbReference type="NCBI Taxonomy" id="5364"/>
    <lineage>
        <taxon>Eukaryota</taxon>
        <taxon>Fungi</taxon>
        <taxon>Dikarya</taxon>
        <taxon>Basidiomycota</taxon>
        <taxon>Agaricomycotina</taxon>
        <taxon>Agaricomycetes</taxon>
        <taxon>Gloeophyllales</taxon>
        <taxon>Gloeophyllaceae</taxon>
        <taxon>Heliocybe</taxon>
    </lineage>
</organism>
<dbReference type="AlphaFoldDB" id="A0A5C3MJK4"/>
<proteinExistence type="predicted"/>
<dbReference type="OrthoDB" id="548949at2759"/>
<evidence type="ECO:0000313" key="2">
    <source>
        <dbReference type="Proteomes" id="UP000305948"/>
    </source>
</evidence>
<name>A0A5C3MJK4_9AGAM</name>
<reference evidence="1 2" key="1">
    <citation type="journal article" date="2019" name="Nat. Ecol. Evol.">
        <title>Megaphylogeny resolves global patterns of mushroom evolution.</title>
        <authorList>
            <person name="Varga T."/>
            <person name="Krizsan K."/>
            <person name="Foldi C."/>
            <person name="Dima B."/>
            <person name="Sanchez-Garcia M."/>
            <person name="Sanchez-Ramirez S."/>
            <person name="Szollosi G.J."/>
            <person name="Szarkandi J.G."/>
            <person name="Papp V."/>
            <person name="Albert L."/>
            <person name="Andreopoulos W."/>
            <person name="Angelini C."/>
            <person name="Antonin V."/>
            <person name="Barry K.W."/>
            <person name="Bougher N.L."/>
            <person name="Buchanan P."/>
            <person name="Buyck B."/>
            <person name="Bense V."/>
            <person name="Catcheside P."/>
            <person name="Chovatia M."/>
            <person name="Cooper J."/>
            <person name="Damon W."/>
            <person name="Desjardin D."/>
            <person name="Finy P."/>
            <person name="Geml J."/>
            <person name="Haridas S."/>
            <person name="Hughes K."/>
            <person name="Justo A."/>
            <person name="Karasinski D."/>
            <person name="Kautmanova I."/>
            <person name="Kiss B."/>
            <person name="Kocsube S."/>
            <person name="Kotiranta H."/>
            <person name="LaButti K.M."/>
            <person name="Lechner B.E."/>
            <person name="Liimatainen K."/>
            <person name="Lipzen A."/>
            <person name="Lukacs Z."/>
            <person name="Mihaltcheva S."/>
            <person name="Morgado L.N."/>
            <person name="Niskanen T."/>
            <person name="Noordeloos M.E."/>
            <person name="Ohm R.A."/>
            <person name="Ortiz-Santana B."/>
            <person name="Ovrebo C."/>
            <person name="Racz N."/>
            <person name="Riley R."/>
            <person name="Savchenko A."/>
            <person name="Shiryaev A."/>
            <person name="Soop K."/>
            <person name="Spirin V."/>
            <person name="Szebenyi C."/>
            <person name="Tomsovsky M."/>
            <person name="Tulloss R.E."/>
            <person name="Uehling J."/>
            <person name="Grigoriev I.V."/>
            <person name="Vagvolgyi C."/>
            <person name="Papp T."/>
            <person name="Martin F.M."/>
            <person name="Miettinen O."/>
            <person name="Hibbett D.S."/>
            <person name="Nagy L.G."/>
        </authorList>
    </citation>
    <scope>NUCLEOTIDE SEQUENCE [LARGE SCALE GENOMIC DNA]</scope>
    <source>
        <strain evidence="1 2">OMC1185</strain>
    </source>
</reference>
<dbReference type="Proteomes" id="UP000305948">
    <property type="component" value="Unassembled WGS sequence"/>
</dbReference>
<dbReference type="STRING" id="5364.A0A5C3MJK4"/>